<dbReference type="Proteomes" id="UP000298030">
    <property type="component" value="Unassembled WGS sequence"/>
</dbReference>
<gene>
    <name evidence="1" type="ORF">FA13DRAFT_815306</name>
</gene>
<accession>A0A4Y7T2I8</accession>
<organism evidence="1 2">
    <name type="scientific">Coprinellus micaceus</name>
    <name type="common">Glistening ink-cap mushroom</name>
    <name type="synonym">Coprinus micaceus</name>
    <dbReference type="NCBI Taxonomy" id="71717"/>
    <lineage>
        <taxon>Eukaryota</taxon>
        <taxon>Fungi</taxon>
        <taxon>Dikarya</taxon>
        <taxon>Basidiomycota</taxon>
        <taxon>Agaricomycotina</taxon>
        <taxon>Agaricomycetes</taxon>
        <taxon>Agaricomycetidae</taxon>
        <taxon>Agaricales</taxon>
        <taxon>Agaricineae</taxon>
        <taxon>Psathyrellaceae</taxon>
        <taxon>Coprinellus</taxon>
    </lineage>
</organism>
<protein>
    <submittedName>
        <fullName evidence="1">Uncharacterized protein</fullName>
    </submittedName>
</protein>
<name>A0A4Y7T2I8_COPMI</name>
<reference evidence="1 2" key="1">
    <citation type="journal article" date="2019" name="Nat. Ecol. Evol.">
        <title>Megaphylogeny resolves global patterns of mushroom evolution.</title>
        <authorList>
            <person name="Varga T."/>
            <person name="Krizsan K."/>
            <person name="Foldi C."/>
            <person name="Dima B."/>
            <person name="Sanchez-Garcia M."/>
            <person name="Sanchez-Ramirez S."/>
            <person name="Szollosi G.J."/>
            <person name="Szarkandi J.G."/>
            <person name="Papp V."/>
            <person name="Albert L."/>
            <person name="Andreopoulos W."/>
            <person name="Angelini C."/>
            <person name="Antonin V."/>
            <person name="Barry K.W."/>
            <person name="Bougher N.L."/>
            <person name="Buchanan P."/>
            <person name="Buyck B."/>
            <person name="Bense V."/>
            <person name="Catcheside P."/>
            <person name="Chovatia M."/>
            <person name="Cooper J."/>
            <person name="Damon W."/>
            <person name="Desjardin D."/>
            <person name="Finy P."/>
            <person name="Geml J."/>
            <person name="Haridas S."/>
            <person name="Hughes K."/>
            <person name="Justo A."/>
            <person name="Karasinski D."/>
            <person name="Kautmanova I."/>
            <person name="Kiss B."/>
            <person name="Kocsube S."/>
            <person name="Kotiranta H."/>
            <person name="LaButti K.M."/>
            <person name="Lechner B.E."/>
            <person name="Liimatainen K."/>
            <person name="Lipzen A."/>
            <person name="Lukacs Z."/>
            <person name="Mihaltcheva S."/>
            <person name="Morgado L.N."/>
            <person name="Niskanen T."/>
            <person name="Noordeloos M.E."/>
            <person name="Ohm R.A."/>
            <person name="Ortiz-Santana B."/>
            <person name="Ovrebo C."/>
            <person name="Racz N."/>
            <person name="Riley R."/>
            <person name="Savchenko A."/>
            <person name="Shiryaev A."/>
            <person name="Soop K."/>
            <person name="Spirin V."/>
            <person name="Szebenyi C."/>
            <person name="Tomsovsky M."/>
            <person name="Tulloss R.E."/>
            <person name="Uehling J."/>
            <person name="Grigoriev I.V."/>
            <person name="Vagvolgyi C."/>
            <person name="Papp T."/>
            <person name="Martin F.M."/>
            <person name="Miettinen O."/>
            <person name="Hibbett D.S."/>
            <person name="Nagy L.G."/>
        </authorList>
    </citation>
    <scope>NUCLEOTIDE SEQUENCE [LARGE SCALE GENOMIC DNA]</scope>
    <source>
        <strain evidence="1 2">FP101781</strain>
    </source>
</reference>
<dbReference type="STRING" id="71717.A0A4Y7T2I8"/>
<proteinExistence type="predicted"/>
<sequence>MRTPNPQATLRALNPVKVLRRKRAPTPHSPKGIRTSCRRRGLQNSIEVLNIAFSIAETIPVVGPPLKGALEAVCKILGQVERRFQNAEAAAKLIERLAALGRNLSMVESPDLILVELTKRLYTIHDELDYLMNRPGVHYSAIAQALAGFTSDIDSCLLDYIAVVQIRLEERTRVMDVERLATQCVRVLDPFGHRQLIPRVDVQNAGSATPANRTM</sequence>
<dbReference type="EMBL" id="QPFP01000034">
    <property type="protein sequence ID" value="TEB28168.1"/>
    <property type="molecule type" value="Genomic_DNA"/>
</dbReference>
<keyword evidence="2" id="KW-1185">Reference proteome</keyword>
<dbReference type="OrthoDB" id="2995899at2759"/>
<evidence type="ECO:0000313" key="2">
    <source>
        <dbReference type="Proteomes" id="UP000298030"/>
    </source>
</evidence>
<comment type="caution">
    <text evidence="1">The sequence shown here is derived from an EMBL/GenBank/DDBJ whole genome shotgun (WGS) entry which is preliminary data.</text>
</comment>
<evidence type="ECO:0000313" key="1">
    <source>
        <dbReference type="EMBL" id="TEB28168.1"/>
    </source>
</evidence>
<dbReference type="AlphaFoldDB" id="A0A4Y7T2I8"/>